<reference evidence="3 5" key="1">
    <citation type="submission" date="2008-03" db="EMBL/GenBank/DDBJ databases">
        <title>Annotation of Ixodes scapularis.</title>
        <authorList>
            <consortium name="Ixodes scapularis Genome Project Consortium"/>
            <person name="Caler E."/>
            <person name="Hannick L.I."/>
            <person name="Bidwell S."/>
            <person name="Joardar V."/>
            <person name="Thiagarajan M."/>
            <person name="Amedeo P."/>
            <person name="Galinsky K.J."/>
            <person name="Schobel S."/>
            <person name="Inman J."/>
            <person name="Hostetler J."/>
            <person name="Miller J."/>
            <person name="Hammond M."/>
            <person name="Megy K."/>
            <person name="Lawson D."/>
            <person name="Kodira C."/>
            <person name="Sutton G."/>
            <person name="Meyer J."/>
            <person name="Hill C.A."/>
            <person name="Birren B."/>
            <person name="Nene V."/>
            <person name="Collins F."/>
            <person name="Alarcon-Chaidez F."/>
            <person name="Wikel S."/>
            <person name="Strausberg R."/>
        </authorList>
    </citation>
    <scope>NUCLEOTIDE SEQUENCE [LARGE SCALE GENOMIC DNA]</scope>
    <source>
        <strain evidence="5">Wikel</strain>
        <strain evidence="3">Wikel colony</strain>
    </source>
</reference>
<protein>
    <submittedName>
        <fullName evidence="3 4">Chromosome region maintenance protein 5/exportin, putative</fullName>
    </submittedName>
</protein>
<dbReference type="Proteomes" id="UP000001555">
    <property type="component" value="Unassembled WGS sequence"/>
</dbReference>
<evidence type="ECO:0000256" key="1">
    <source>
        <dbReference type="SAM" id="MobiDB-lite"/>
    </source>
</evidence>
<dbReference type="EMBL" id="ABJB010799229">
    <property type="status" value="NOT_ANNOTATED_CDS"/>
    <property type="molecule type" value="Genomic_DNA"/>
</dbReference>
<dbReference type="Pfam" id="PF08389">
    <property type="entry name" value="Xpo1"/>
    <property type="match status" value="1"/>
</dbReference>
<dbReference type="GO" id="GO:0006913">
    <property type="term" value="P:nucleocytoplasmic transport"/>
    <property type="evidence" value="ECO:0007669"/>
    <property type="project" value="UniProtKB-ARBA"/>
</dbReference>
<keyword evidence="5" id="KW-1185">Reference proteome</keyword>
<evidence type="ECO:0000313" key="4">
    <source>
        <dbReference type="EnsemblMetazoa" id="ISCW007991-PA"/>
    </source>
</evidence>
<evidence type="ECO:0000313" key="5">
    <source>
        <dbReference type="Proteomes" id="UP000001555"/>
    </source>
</evidence>
<dbReference type="VEuPathDB" id="VectorBase:ISCI007991"/>
<feature type="domain" description="Exportin-1/Importin-beta-like" evidence="2">
    <location>
        <begin position="27"/>
        <end position="64"/>
    </location>
</feature>
<proteinExistence type="predicted"/>
<name>B7PU87_IXOSC</name>
<dbReference type="InterPro" id="IPR016024">
    <property type="entry name" value="ARM-type_fold"/>
</dbReference>
<accession>B7PU87</accession>
<dbReference type="InterPro" id="IPR011989">
    <property type="entry name" value="ARM-like"/>
</dbReference>
<dbReference type="OrthoDB" id="2215036at2759"/>
<gene>
    <name evidence="3" type="ORF">IscW_ISCW007991</name>
</gene>
<dbReference type="SUPFAM" id="SSF48371">
    <property type="entry name" value="ARM repeat"/>
    <property type="match status" value="1"/>
</dbReference>
<dbReference type="Gene3D" id="1.25.10.10">
    <property type="entry name" value="Leucine-rich Repeat Variant"/>
    <property type="match status" value="1"/>
</dbReference>
<dbReference type="STRING" id="6945.B7PU87"/>
<dbReference type="HOGENOM" id="CLU_2576508_0_0_1"/>
<dbReference type="VEuPathDB" id="VectorBase:ISCW007991"/>
<dbReference type="PaxDb" id="6945-B7PU87"/>
<dbReference type="EMBL" id="DS791274">
    <property type="protein sequence ID" value="EEC10159.1"/>
    <property type="molecule type" value="Genomic_DNA"/>
</dbReference>
<dbReference type="VEuPathDB" id="VectorBase:ISCP_023611"/>
<reference evidence="4" key="2">
    <citation type="submission" date="2020-05" db="UniProtKB">
        <authorList>
            <consortium name="EnsemblMetazoa"/>
        </authorList>
    </citation>
    <scope>IDENTIFICATION</scope>
    <source>
        <strain evidence="4">wikel</strain>
    </source>
</reference>
<feature type="region of interest" description="Disordered" evidence="1">
    <location>
        <begin position="1"/>
        <end position="20"/>
    </location>
</feature>
<dbReference type="AlphaFoldDB" id="B7PU87"/>
<dbReference type="EnsemblMetazoa" id="ISCW007991-RA">
    <property type="protein sequence ID" value="ISCW007991-PA"/>
    <property type="gene ID" value="ISCW007991"/>
</dbReference>
<evidence type="ECO:0000259" key="2">
    <source>
        <dbReference type="Pfam" id="PF08389"/>
    </source>
</evidence>
<dbReference type="InParanoid" id="B7PU87"/>
<dbReference type="InterPro" id="IPR013598">
    <property type="entry name" value="Exportin-1/Importin-b-like"/>
</dbReference>
<evidence type="ECO:0000313" key="3">
    <source>
        <dbReference type="EMBL" id="EEC10159.1"/>
    </source>
</evidence>
<organism>
    <name type="scientific">Ixodes scapularis</name>
    <name type="common">Black-legged tick</name>
    <name type="synonym">Deer tick</name>
    <dbReference type="NCBI Taxonomy" id="6945"/>
    <lineage>
        <taxon>Eukaryota</taxon>
        <taxon>Metazoa</taxon>
        <taxon>Ecdysozoa</taxon>
        <taxon>Arthropoda</taxon>
        <taxon>Chelicerata</taxon>
        <taxon>Arachnida</taxon>
        <taxon>Acari</taxon>
        <taxon>Parasitiformes</taxon>
        <taxon>Ixodida</taxon>
        <taxon>Ixodoidea</taxon>
        <taxon>Ixodidae</taxon>
        <taxon>Ixodinae</taxon>
        <taxon>Ixodes</taxon>
    </lineage>
</organism>
<sequence length="81" mass="9227">MLRKLVNANRKEHEEDTGTEPLLVEQAHVKDALSRLLVEMVKREWPQQWPSLMDELHALCTMGVSALSRATPWPANVRGLP</sequence>